<dbReference type="GO" id="GO:0016298">
    <property type="term" value="F:lipase activity"/>
    <property type="evidence" value="ECO:0007669"/>
    <property type="project" value="TreeGrafter"/>
</dbReference>
<keyword evidence="3" id="KW-1185">Reference proteome</keyword>
<dbReference type="PANTHER" id="PTHR32015:SF9">
    <property type="entry name" value="LIPASE RELATED-RELATED"/>
    <property type="match status" value="1"/>
</dbReference>
<dbReference type="Gene3D" id="3.40.50.1820">
    <property type="entry name" value="alpha/beta hydrolase"/>
    <property type="match status" value="1"/>
</dbReference>
<gene>
    <name evidence="2" type="ORF">PENTCL1PPCAC_27986</name>
</gene>
<dbReference type="InterPro" id="IPR029058">
    <property type="entry name" value="AB_hydrolase_fold"/>
</dbReference>
<sequence>TMSIAALLLSLATTAAAAAAHGPFTPDFVGFMERNSEYNEYALSSFKSNGPSGTFGGRSTVNEKISHDPVLFIHGSGDSALNYSKLATGWTRSLDHFRDAGYKSGELYGLTYGQRDINYALNSKINCSDLLGLRHFIETILEYTEAEKIDIVAHGEMGVTLARMVAKGGPVHLSHESCDLGKPLTEKIDALVAISGANYGLCMCLMAGITHFPSCGQEGFAPGHCGQQDASYGACMDDMTDQCDTDDYACVLQRVNAQDVKEAGFVASLWSNADEVLGRNNMVWGRRTSLVPGSDFTHAYEGYRHAETKDETVAAQLSLVTDHTLNGGRASRHQ</sequence>
<name>A0AAV5UFW4_9BILA</name>
<feature type="signal peptide" evidence="1">
    <location>
        <begin position="1"/>
        <end position="19"/>
    </location>
</feature>
<dbReference type="SUPFAM" id="SSF53474">
    <property type="entry name" value="alpha/beta-Hydrolases"/>
    <property type="match status" value="1"/>
</dbReference>
<proteinExistence type="predicted"/>
<evidence type="ECO:0000256" key="1">
    <source>
        <dbReference type="SAM" id="SignalP"/>
    </source>
</evidence>
<evidence type="ECO:0000313" key="2">
    <source>
        <dbReference type="EMBL" id="GMT05812.1"/>
    </source>
</evidence>
<feature type="chain" id="PRO_5044022931" description="Lipase" evidence="1">
    <location>
        <begin position="20"/>
        <end position="334"/>
    </location>
</feature>
<organism evidence="2 3">
    <name type="scientific">Pristionchus entomophagus</name>
    <dbReference type="NCBI Taxonomy" id="358040"/>
    <lineage>
        <taxon>Eukaryota</taxon>
        <taxon>Metazoa</taxon>
        <taxon>Ecdysozoa</taxon>
        <taxon>Nematoda</taxon>
        <taxon>Chromadorea</taxon>
        <taxon>Rhabditida</taxon>
        <taxon>Rhabditina</taxon>
        <taxon>Diplogasteromorpha</taxon>
        <taxon>Diplogasteroidea</taxon>
        <taxon>Neodiplogasteridae</taxon>
        <taxon>Pristionchus</taxon>
    </lineage>
</organism>
<dbReference type="AlphaFoldDB" id="A0AAV5UFW4"/>
<dbReference type="InterPro" id="IPR002918">
    <property type="entry name" value="Lipase_EstA/Esterase_EstB"/>
</dbReference>
<evidence type="ECO:0000313" key="3">
    <source>
        <dbReference type="Proteomes" id="UP001432027"/>
    </source>
</evidence>
<keyword evidence="1" id="KW-0732">Signal</keyword>
<accession>A0AAV5UFW4</accession>
<evidence type="ECO:0008006" key="4">
    <source>
        <dbReference type="Google" id="ProtNLM"/>
    </source>
</evidence>
<comment type="caution">
    <text evidence="2">The sequence shown here is derived from an EMBL/GenBank/DDBJ whole genome shotgun (WGS) entry which is preliminary data.</text>
</comment>
<dbReference type="GO" id="GO:0016042">
    <property type="term" value="P:lipid catabolic process"/>
    <property type="evidence" value="ECO:0007669"/>
    <property type="project" value="InterPro"/>
</dbReference>
<dbReference type="FunFam" id="3.40.50.1820:FF:000191">
    <property type="entry name" value="LIPaSe related"/>
    <property type="match status" value="1"/>
</dbReference>
<dbReference type="EMBL" id="BTSX01000006">
    <property type="protein sequence ID" value="GMT05812.1"/>
    <property type="molecule type" value="Genomic_DNA"/>
</dbReference>
<dbReference type="Proteomes" id="UP001432027">
    <property type="component" value="Unassembled WGS sequence"/>
</dbReference>
<feature type="non-terminal residue" evidence="2">
    <location>
        <position position="1"/>
    </location>
</feature>
<protein>
    <recommendedName>
        <fullName evidence="4">Lipase</fullName>
    </recommendedName>
</protein>
<dbReference type="PANTHER" id="PTHR32015">
    <property type="entry name" value="FASTING INDUCED LIPASE"/>
    <property type="match status" value="1"/>
</dbReference>
<dbReference type="Pfam" id="PF01674">
    <property type="entry name" value="Lipase_2"/>
    <property type="match status" value="1"/>
</dbReference>
<reference evidence="2" key="1">
    <citation type="submission" date="2023-10" db="EMBL/GenBank/DDBJ databases">
        <title>Genome assembly of Pristionchus species.</title>
        <authorList>
            <person name="Yoshida K."/>
            <person name="Sommer R.J."/>
        </authorList>
    </citation>
    <scope>NUCLEOTIDE SEQUENCE</scope>
    <source>
        <strain evidence="2">RS0144</strain>
    </source>
</reference>